<dbReference type="InterPro" id="IPR053139">
    <property type="entry name" value="Surface_bspA-like"/>
</dbReference>
<dbReference type="PANTHER" id="PTHR45661">
    <property type="entry name" value="SURFACE ANTIGEN"/>
    <property type="match status" value="1"/>
</dbReference>
<dbReference type="PANTHER" id="PTHR45661:SF3">
    <property type="entry name" value="IG-LIKE DOMAIN-CONTAINING PROTEIN"/>
    <property type="match status" value="1"/>
</dbReference>
<gene>
    <name evidence="1" type="ORF">M9Y10_027214</name>
</gene>
<comment type="caution">
    <text evidence="1">The sequence shown here is derived from an EMBL/GenBank/DDBJ whole genome shotgun (WGS) entry which is preliminary data.</text>
</comment>
<dbReference type="Gene3D" id="3.80.10.10">
    <property type="entry name" value="Ribonuclease Inhibitor"/>
    <property type="match status" value="2"/>
</dbReference>
<evidence type="ECO:0000313" key="2">
    <source>
        <dbReference type="Proteomes" id="UP001470230"/>
    </source>
</evidence>
<keyword evidence="2" id="KW-1185">Reference proteome</keyword>
<sequence>MRNSQIVNINQPPERDIAKNNEFKKDNLIYSLDFNNKTASLIANELIYGHVLIPRSIMYKNQEFIITSIGANSFKSSQIQSISFPSDSEIQIIGEYAFSQSSIEVFFLPANVMQIEKYAFFKCNNLKNVVIPFISKLTSISQYLFSETSIESIFIPLHVKVIGAGAFFSCKHLARIAIGANSELEAIENYAFYHTLIEEITIPWKVSKLDIFFYRAGKLKSVKIVPNNKYFINVNDTMIIGKSDINSDKYDSLIFVAKRKYKTIVIPSFITIINQYAFEGVSIETLFIPSSVTEIRMGAFQNAKSLDHIDFAADSKLECFENNLFDESSIKSIFIPAHIKQIKDEAFTYCHKLKNVDFHPDSELQIIGDNAFFKTRIREIHIPPHVTEIKGYAFSECFSLFHIEIPFNSELQRIEREAFSGTIIEELFLPSSVSNLCDGWSAFTGKLTKVTIDPNNKYYKNYEENEKLIFGKSNIDNDEFDVLVFASRNIKSVTIPPNIQIIASNAFEDSQIEEIYLPSQITQICECAFAGCEKLRKIVISPISNLQTIEIEAFDESMITSIYIPPHVTKINEDAFKNCKNLHIIEFDENFCIGPNIESLFLHRIDSIDSIVMIPTNLINHLNLLLKSNK</sequence>
<dbReference type="InterPro" id="IPR032675">
    <property type="entry name" value="LRR_dom_sf"/>
</dbReference>
<reference evidence="1 2" key="1">
    <citation type="submission" date="2024-04" db="EMBL/GenBank/DDBJ databases">
        <title>Tritrichomonas musculus Genome.</title>
        <authorList>
            <person name="Alves-Ferreira E."/>
            <person name="Grigg M."/>
            <person name="Lorenzi H."/>
            <person name="Galac M."/>
        </authorList>
    </citation>
    <scope>NUCLEOTIDE SEQUENCE [LARGE SCALE GENOMIC DNA]</scope>
    <source>
        <strain evidence="1 2">EAF2021</strain>
    </source>
</reference>
<dbReference type="SUPFAM" id="SSF52058">
    <property type="entry name" value="L domain-like"/>
    <property type="match status" value="2"/>
</dbReference>
<evidence type="ECO:0008006" key="3">
    <source>
        <dbReference type="Google" id="ProtNLM"/>
    </source>
</evidence>
<evidence type="ECO:0000313" key="1">
    <source>
        <dbReference type="EMBL" id="KAK8841589.1"/>
    </source>
</evidence>
<dbReference type="InterPro" id="IPR026906">
    <property type="entry name" value="LRR_5"/>
</dbReference>
<protein>
    <recommendedName>
        <fullName evidence="3">Surface antigen BspA-like</fullName>
    </recommendedName>
</protein>
<organism evidence="1 2">
    <name type="scientific">Tritrichomonas musculus</name>
    <dbReference type="NCBI Taxonomy" id="1915356"/>
    <lineage>
        <taxon>Eukaryota</taxon>
        <taxon>Metamonada</taxon>
        <taxon>Parabasalia</taxon>
        <taxon>Tritrichomonadida</taxon>
        <taxon>Tritrichomonadidae</taxon>
        <taxon>Tritrichomonas</taxon>
    </lineage>
</organism>
<name>A0ABR2H5S0_9EUKA</name>
<dbReference type="Pfam" id="PF13306">
    <property type="entry name" value="LRR_5"/>
    <property type="match status" value="4"/>
</dbReference>
<dbReference type="EMBL" id="JAPFFF010000041">
    <property type="protein sequence ID" value="KAK8841589.1"/>
    <property type="molecule type" value="Genomic_DNA"/>
</dbReference>
<accession>A0ABR2H5S0</accession>
<proteinExistence type="predicted"/>
<dbReference type="Proteomes" id="UP001470230">
    <property type="component" value="Unassembled WGS sequence"/>
</dbReference>